<evidence type="ECO:0000256" key="4">
    <source>
        <dbReference type="ARBA" id="ARBA00022553"/>
    </source>
</evidence>
<dbReference type="SMART" id="SM00220">
    <property type="entry name" value="S_TKc"/>
    <property type="match status" value="1"/>
</dbReference>
<evidence type="ECO:0000313" key="21">
    <source>
        <dbReference type="Proteomes" id="UP000054324"/>
    </source>
</evidence>
<feature type="compositionally biased region" description="Low complexity" evidence="15">
    <location>
        <begin position="997"/>
        <end position="1012"/>
    </location>
</feature>
<evidence type="ECO:0000256" key="13">
    <source>
        <dbReference type="ARBA" id="ARBA00056408"/>
    </source>
</evidence>
<dbReference type="InterPro" id="IPR002219">
    <property type="entry name" value="PKC_DAG/PE"/>
</dbReference>
<dbReference type="InterPro" id="IPR000719">
    <property type="entry name" value="Prot_kinase_dom"/>
</dbReference>
<evidence type="ECO:0000313" key="20">
    <source>
        <dbReference type="EMBL" id="KER21547.1"/>
    </source>
</evidence>
<feature type="domain" description="C2" evidence="16">
    <location>
        <begin position="179"/>
        <end position="310"/>
    </location>
</feature>
<accession>A0A074Z7I3</accession>
<evidence type="ECO:0000259" key="18">
    <source>
        <dbReference type="PROSITE" id="PS50081"/>
    </source>
</evidence>
<dbReference type="InterPro" id="IPR000008">
    <property type="entry name" value="C2_dom"/>
</dbReference>
<feature type="region of interest" description="Disordered" evidence="15">
    <location>
        <begin position="1038"/>
        <end position="1061"/>
    </location>
</feature>
<evidence type="ECO:0000256" key="5">
    <source>
        <dbReference type="ARBA" id="ARBA00022679"/>
    </source>
</evidence>
<dbReference type="PROSITE" id="PS00479">
    <property type="entry name" value="ZF_DAG_PE_1"/>
    <property type="match status" value="1"/>
</dbReference>
<organism evidence="20 21">
    <name type="scientific">Opisthorchis viverrini</name>
    <name type="common">Southeast Asian liver fluke</name>
    <dbReference type="NCBI Taxonomy" id="6198"/>
    <lineage>
        <taxon>Eukaryota</taxon>
        <taxon>Metazoa</taxon>
        <taxon>Spiralia</taxon>
        <taxon>Lophotrochozoa</taxon>
        <taxon>Platyhelminthes</taxon>
        <taxon>Trematoda</taxon>
        <taxon>Digenea</taxon>
        <taxon>Opisthorchiida</taxon>
        <taxon>Opisthorchiata</taxon>
        <taxon>Opisthorchiidae</taxon>
        <taxon>Opisthorchis</taxon>
    </lineage>
</organism>
<dbReference type="PRINTS" id="PR00008">
    <property type="entry name" value="DAGPEDOMAIN"/>
</dbReference>
<feature type="compositionally biased region" description="Low complexity" evidence="15">
    <location>
        <begin position="1045"/>
        <end position="1059"/>
    </location>
</feature>
<dbReference type="PROSITE" id="PS00108">
    <property type="entry name" value="PROTEIN_KINASE_ST"/>
    <property type="match status" value="1"/>
</dbReference>
<name>A0A074Z7I3_OPIVI</name>
<dbReference type="SMART" id="SM00133">
    <property type="entry name" value="S_TK_X"/>
    <property type="match status" value="1"/>
</dbReference>
<dbReference type="STRING" id="6198.A0A074Z7I3"/>
<evidence type="ECO:0000256" key="7">
    <source>
        <dbReference type="ARBA" id="ARBA00022737"/>
    </source>
</evidence>
<comment type="function">
    <text evidence="13">PKC is activated by diacylglycerol which in turn phosphorylates a range of cellular proteins. PKC also serves as the receptor for phorbol esters, a class of tumor promoters.</text>
</comment>
<dbReference type="GO" id="GO:0004697">
    <property type="term" value="F:diacylglycerol-dependent serine/threonine kinase activity"/>
    <property type="evidence" value="ECO:0007669"/>
    <property type="project" value="UniProtKB-EC"/>
</dbReference>
<dbReference type="PROSITE" id="PS50011">
    <property type="entry name" value="PROTEIN_KINASE_DOM"/>
    <property type="match status" value="1"/>
</dbReference>
<dbReference type="SMART" id="SM00109">
    <property type="entry name" value="C1"/>
    <property type="match status" value="1"/>
</dbReference>
<dbReference type="CDD" id="cd20835">
    <property type="entry name" value="C1_nPKC_epsilon-like_rpt1"/>
    <property type="match status" value="1"/>
</dbReference>
<gene>
    <name evidence="20" type="ORF">T265_10146</name>
</gene>
<feature type="binding site" evidence="14">
    <location>
        <position position="634"/>
    </location>
    <ligand>
        <name>ATP</name>
        <dbReference type="ChEBI" id="CHEBI:30616"/>
    </ligand>
</feature>
<dbReference type="Proteomes" id="UP000054324">
    <property type="component" value="Unassembled WGS sequence"/>
</dbReference>
<keyword evidence="7" id="KW-0677">Repeat</keyword>
<dbReference type="EC" id="2.7.11.13" evidence="2"/>
<dbReference type="SMART" id="SM00239">
    <property type="entry name" value="C2"/>
    <property type="match status" value="1"/>
</dbReference>
<feature type="region of interest" description="Disordered" evidence="15">
    <location>
        <begin position="960"/>
        <end position="1019"/>
    </location>
</feature>
<dbReference type="PROSITE" id="PS00107">
    <property type="entry name" value="PROTEIN_KINASE_ATP"/>
    <property type="match status" value="1"/>
</dbReference>
<evidence type="ECO:0000256" key="6">
    <source>
        <dbReference type="ARBA" id="ARBA00022723"/>
    </source>
</evidence>
<dbReference type="CDD" id="cd05570">
    <property type="entry name" value="STKc_PKC"/>
    <property type="match status" value="1"/>
</dbReference>
<keyword evidence="8 14" id="KW-0547">Nucleotide-binding</keyword>
<dbReference type="FunFam" id="3.30.200.20:FF:000080">
    <property type="entry name" value="Protein kinase C"/>
    <property type="match status" value="1"/>
</dbReference>
<dbReference type="InterPro" id="IPR020454">
    <property type="entry name" value="DAG/PE-bd"/>
</dbReference>
<keyword evidence="5" id="KW-0808">Transferase</keyword>
<dbReference type="Pfam" id="PF00069">
    <property type="entry name" value="Pkinase"/>
    <property type="match status" value="1"/>
</dbReference>
<sequence length="1072" mass="119032">MHGEKGPENIMRIDAKKDLGIWVSSNLSFALHHEKSAQKAFAVLRMIRRTFSRITRMDFQILYGAYVRPLLEYANQVVYSGRTKDVTLIERVQRAATRMVAGLKSVDYETRLATLDLFPLEYRRLRGDLILTYALFEQSLANRFFTVDPANTRRGHKPAFSNQSSLGGRQHRCFHEYGNASLVDFTLHSQRLPTMEYFSGTLNVRIIEASDLKPTACATRHSLRPVAKLCELLDPYVTVDVDDIAIGKSSTKSRTNTPLWNEDVSAEVNYAQQLTFTVYHDAAIPPDDFVAIVEVAIRNVRSGEDVWIELEPHGKLHIRIDLSGTRTDEPPRDRLGFPSRDSAIGVHAKHYRCGAMRRRIHQAKGHKFQVTSLKQFTFCSLCNSFIWGLWNQGYQCQVCTCVVHKRCYLNVITQCPGVKSPPTGPTALLQCEVCRLSIHKRCERNVASHCGVNTRDLIAAIRLCGLNPSDLGVIPTTSSIGSIGSPTPSNAVSPGPHASSSSRPVSAGLRTSGIYGAYTDFGTGESRLTGSPIPLPPNVFSENPIESDDMTLHSSGAAVLMSGPVYGRHGVPVARPSSLQDPPTIHHTTTSSDVASIRIPNLKDFIFLKVLGKGSFGKVMLAEQKGTGEVFAVKVLKKEVILQDEDIDCTMTERRILVLAARHPFLTALYCAFQTEDRLFFVMEYVNGGDLMFQIQRARRFDEARARFYAAEVTLALMFLHRHHIVYRDLKLDNILLDAEGHCKLADFGMCKEGMTPGKTTSTFCGTPDYIAPEILAESDYGFSVDWWALGVLMYEMMAGAPPFEGDTEQDLFNAISYEEVTYPPNLHPDAVDIMSKFLLKSPARRLGCVAVDGGELAIQCHPFFREIDWEILEERRIRPPFRPKVRSRIDTSNFDKDFTNEEPVLTPTDHTSELTAIAKDVFAEFDCINTDYSVMRYHTTRPSQQQPLRSMFSGAHLTTSAVGTEPATSPEALSGGPTSPTHGTPLSNSPYKPASPTITTPTVTTLPVTTPRSQLPFDFPADSLVDSTTRLAITSISSASQNRSVPSSPVHSHPSLPSFTERKVASKWLAD</sequence>
<dbReference type="InterPro" id="IPR017892">
    <property type="entry name" value="Pkinase_C"/>
</dbReference>
<evidence type="ECO:0000256" key="10">
    <source>
        <dbReference type="ARBA" id="ARBA00022777"/>
    </source>
</evidence>
<feature type="domain" description="Phorbol-ester/DAG-type" evidence="18">
    <location>
        <begin position="365"/>
        <end position="415"/>
    </location>
</feature>
<comment type="similarity">
    <text evidence="1">Belongs to the protein kinase superfamily. AGC Ser/Thr protein kinase family. PKC subfamily.</text>
</comment>
<evidence type="ECO:0000256" key="2">
    <source>
        <dbReference type="ARBA" id="ARBA00012429"/>
    </source>
</evidence>
<keyword evidence="4" id="KW-0597">Phosphoprotein</keyword>
<evidence type="ECO:0000256" key="9">
    <source>
        <dbReference type="ARBA" id="ARBA00022771"/>
    </source>
</evidence>
<evidence type="ECO:0000256" key="15">
    <source>
        <dbReference type="SAM" id="MobiDB-lite"/>
    </source>
</evidence>
<dbReference type="SUPFAM" id="SSF49562">
    <property type="entry name" value="C2 domain (Calcium/lipid-binding domain, CaLB)"/>
    <property type="match status" value="1"/>
</dbReference>
<keyword evidence="9" id="KW-0863">Zinc-finger</keyword>
<keyword evidence="6" id="KW-0479">Metal-binding</keyword>
<dbReference type="Pfam" id="PF00130">
    <property type="entry name" value="C1_1"/>
    <property type="match status" value="1"/>
</dbReference>
<evidence type="ECO:0000259" key="19">
    <source>
        <dbReference type="PROSITE" id="PS51285"/>
    </source>
</evidence>
<feature type="compositionally biased region" description="Polar residues" evidence="15">
    <location>
        <begin position="977"/>
        <end position="991"/>
    </location>
</feature>
<feature type="domain" description="Phorbol-ester/DAG-type" evidence="18">
    <location>
        <begin position="429"/>
        <end position="450"/>
    </location>
</feature>
<dbReference type="Gene3D" id="3.30.60.20">
    <property type="match status" value="1"/>
</dbReference>
<dbReference type="Gene3D" id="1.10.510.10">
    <property type="entry name" value="Transferase(Phosphotransferase) domain 1"/>
    <property type="match status" value="1"/>
</dbReference>
<proteinExistence type="inferred from homology"/>
<evidence type="ECO:0000256" key="1">
    <source>
        <dbReference type="ARBA" id="ARBA00005490"/>
    </source>
</evidence>
<dbReference type="CTD" id="20324314"/>
<keyword evidence="3" id="KW-0723">Serine/threonine-protein kinase</keyword>
<evidence type="ECO:0000259" key="16">
    <source>
        <dbReference type="PROSITE" id="PS50004"/>
    </source>
</evidence>
<dbReference type="OrthoDB" id="63267at2759"/>
<keyword evidence="11" id="KW-0862">Zinc</keyword>
<keyword evidence="12 14" id="KW-0067">ATP-binding</keyword>
<dbReference type="GO" id="GO:0008270">
    <property type="term" value="F:zinc ion binding"/>
    <property type="evidence" value="ECO:0007669"/>
    <property type="project" value="UniProtKB-KW"/>
</dbReference>
<feature type="region of interest" description="Disordered" evidence="15">
    <location>
        <begin position="482"/>
        <end position="506"/>
    </location>
</feature>
<evidence type="ECO:0000256" key="12">
    <source>
        <dbReference type="ARBA" id="ARBA00022840"/>
    </source>
</evidence>
<dbReference type="RefSeq" id="XP_009174694.1">
    <property type="nucleotide sequence ID" value="XM_009176430.1"/>
</dbReference>
<dbReference type="KEGG" id="ovi:T265_10146"/>
<dbReference type="Pfam" id="PF00433">
    <property type="entry name" value="Pkinase_C"/>
    <property type="match status" value="1"/>
</dbReference>
<dbReference type="GO" id="GO:0005524">
    <property type="term" value="F:ATP binding"/>
    <property type="evidence" value="ECO:0007669"/>
    <property type="project" value="UniProtKB-UniRule"/>
</dbReference>
<keyword evidence="10" id="KW-0418">Kinase</keyword>
<dbReference type="PANTHER" id="PTHR24351">
    <property type="entry name" value="RIBOSOMAL PROTEIN S6 KINASE"/>
    <property type="match status" value="1"/>
</dbReference>
<feature type="domain" description="AGC-kinase C-terminal" evidence="19">
    <location>
        <begin position="866"/>
        <end position="938"/>
    </location>
</feature>
<evidence type="ECO:0000256" key="14">
    <source>
        <dbReference type="PROSITE-ProRule" id="PRU10141"/>
    </source>
</evidence>
<dbReference type="InterPro" id="IPR017441">
    <property type="entry name" value="Protein_kinase_ATP_BS"/>
</dbReference>
<evidence type="ECO:0000256" key="3">
    <source>
        <dbReference type="ARBA" id="ARBA00022527"/>
    </source>
</evidence>
<dbReference type="PROSITE" id="PS51285">
    <property type="entry name" value="AGC_KINASE_CTER"/>
    <property type="match status" value="1"/>
</dbReference>
<dbReference type="GeneID" id="20324314"/>
<evidence type="ECO:0000256" key="8">
    <source>
        <dbReference type="ARBA" id="ARBA00022741"/>
    </source>
</evidence>
<dbReference type="EMBL" id="KL596958">
    <property type="protein sequence ID" value="KER21547.1"/>
    <property type="molecule type" value="Genomic_DNA"/>
</dbReference>
<evidence type="ECO:0000256" key="11">
    <source>
        <dbReference type="ARBA" id="ARBA00022833"/>
    </source>
</evidence>
<dbReference type="PROSITE" id="PS50081">
    <property type="entry name" value="ZF_DAG_PE_2"/>
    <property type="match status" value="2"/>
</dbReference>
<reference evidence="20 21" key="1">
    <citation type="submission" date="2013-11" db="EMBL/GenBank/DDBJ databases">
        <title>Opisthorchis viverrini - life in the bile duct.</title>
        <authorList>
            <person name="Young N.D."/>
            <person name="Nagarajan N."/>
            <person name="Lin S.J."/>
            <person name="Korhonen P.K."/>
            <person name="Jex A.R."/>
            <person name="Hall R.S."/>
            <person name="Safavi-Hemami H."/>
            <person name="Kaewkong W."/>
            <person name="Bertrand D."/>
            <person name="Gao S."/>
            <person name="Seet Q."/>
            <person name="Wongkham S."/>
            <person name="Teh B.T."/>
            <person name="Wongkham C."/>
            <person name="Intapan P.M."/>
            <person name="Maleewong W."/>
            <person name="Yang X."/>
            <person name="Hu M."/>
            <person name="Wang Z."/>
            <person name="Hofmann A."/>
            <person name="Sternberg P.W."/>
            <person name="Tan P."/>
            <person name="Wang J."/>
            <person name="Gasser R.B."/>
        </authorList>
    </citation>
    <scope>NUCLEOTIDE SEQUENCE [LARGE SCALE GENOMIC DNA]</scope>
</reference>
<dbReference type="FunFam" id="1.10.510.10:FF:000126">
    <property type="entry name" value="Protein kinase C epsilon"/>
    <property type="match status" value="1"/>
</dbReference>
<dbReference type="CDD" id="cd04014">
    <property type="entry name" value="C2_PKC_epsilon"/>
    <property type="match status" value="1"/>
</dbReference>
<dbReference type="SUPFAM" id="SSF57889">
    <property type="entry name" value="Cysteine-rich domain"/>
    <property type="match status" value="1"/>
</dbReference>
<feature type="domain" description="Protein kinase" evidence="17">
    <location>
        <begin position="605"/>
        <end position="865"/>
    </location>
</feature>
<dbReference type="InterPro" id="IPR011009">
    <property type="entry name" value="Kinase-like_dom_sf"/>
</dbReference>
<dbReference type="Pfam" id="PF00168">
    <property type="entry name" value="C2"/>
    <property type="match status" value="1"/>
</dbReference>
<dbReference type="AlphaFoldDB" id="A0A074Z7I3"/>
<dbReference type="InterPro" id="IPR035892">
    <property type="entry name" value="C2_domain_sf"/>
</dbReference>
<evidence type="ECO:0000259" key="17">
    <source>
        <dbReference type="PROSITE" id="PS50011"/>
    </source>
</evidence>
<dbReference type="InterPro" id="IPR000961">
    <property type="entry name" value="AGC-kinase_C"/>
</dbReference>
<dbReference type="InterPro" id="IPR046349">
    <property type="entry name" value="C1-like_sf"/>
</dbReference>
<dbReference type="Gene3D" id="2.60.40.150">
    <property type="entry name" value="C2 domain"/>
    <property type="match status" value="1"/>
</dbReference>
<keyword evidence="21" id="KW-1185">Reference proteome</keyword>
<dbReference type="Gene3D" id="3.30.200.20">
    <property type="entry name" value="Phosphorylase Kinase, domain 1"/>
    <property type="match status" value="1"/>
</dbReference>
<dbReference type="PROSITE" id="PS50004">
    <property type="entry name" value="C2"/>
    <property type="match status" value="1"/>
</dbReference>
<dbReference type="InterPro" id="IPR008271">
    <property type="entry name" value="Ser/Thr_kinase_AS"/>
</dbReference>
<dbReference type="SUPFAM" id="SSF56112">
    <property type="entry name" value="Protein kinase-like (PK-like)"/>
    <property type="match status" value="1"/>
</dbReference>
<protein>
    <recommendedName>
        <fullName evidence="2">protein kinase C</fullName>
        <ecNumber evidence="2">2.7.11.13</ecNumber>
    </recommendedName>
</protein>